<keyword evidence="4" id="KW-0963">Cytoplasm</keyword>
<dbReference type="Pfam" id="PF02367">
    <property type="entry name" value="TsaE"/>
    <property type="match status" value="1"/>
</dbReference>
<evidence type="ECO:0000256" key="3">
    <source>
        <dbReference type="ARBA" id="ARBA00019010"/>
    </source>
</evidence>
<comment type="caution">
    <text evidence="11">The sequence shown here is derived from an EMBL/GenBank/DDBJ whole genome shotgun (WGS) entry which is preliminary data.</text>
</comment>
<dbReference type="PANTHER" id="PTHR33540:SF2">
    <property type="entry name" value="TRNA THREONYLCARBAMOYLADENOSINE BIOSYNTHESIS PROTEIN TSAE"/>
    <property type="match status" value="1"/>
</dbReference>
<keyword evidence="5" id="KW-0819">tRNA processing</keyword>
<keyword evidence="6" id="KW-0479">Metal-binding</keyword>
<evidence type="ECO:0000256" key="6">
    <source>
        <dbReference type="ARBA" id="ARBA00022723"/>
    </source>
</evidence>
<evidence type="ECO:0000256" key="4">
    <source>
        <dbReference type="ARBA" id="ARBA00022490"/>
    </source>
</evidence>
<evidence type="ECO:0000256" key="1">
    <source>
        <dbReference type="ARBA" id="ARBA00004496"/>
    </source>
</evidence>
<dbReference type="NCBIfam" id="TIGR00150">
    <property type="entry name" value="T6A_YjeE"/>
    <property type="match status" value="1"/>
</dbReference>
<keyword evidence="7" id="KW-0547">Nucleotide-binding</keyword>
<sequence length="161" mass="17563">MSHYKTTLHDEAATQALGKCLAHHLSPGMSIFLHGDLGAGKTSLTRSLIHAAGYTGTVKSPTYTLAEPYAVQIKGQASTIMHFDLYRMISAEEFTEAGFREEFNEKNVCIVEWPEKADGLLPEPDLHVFLSVKGDGREVELRALSVKGTACLASLQFAPNL</sequence>
<evidence type="ECO:0000256" key="2">
    <source>
        <dbReference type="ARBA" id="ARBA00007599"/>
    </source>
</evidence>
<dbReference type="EMBL" id="JACOFV010000021">
    <property type="protein sequence ID" value="MBC3864069.1"/>
    <property type="molecule type" value="Genomic_DNA"/>
</dbReference>
<dbReference type="PANTHER" id="PTHR33540">
    <property type="entry name" value="TRNA THREONYLCARBAMOYLADENOSINE BIOSYNTHESIS PROTEIN TSAE"/>
    <property type="match status" value="1"/>
</dbReference>
<keyword evidence="8" id="KW-0067">ATP-binding</keyword>
<reference evidence="11" key="1">
    <citation type="submission" date="2020-08" db="EMBL/GenBank/DDBJ databases">
        <title>Novel species isolated from subtropical streams in China.</title>
        <authorList>
            <person name="Lu H."/>
        </authorList>
    </citation>
    <scope>NUCLEOTIDE SEQUENCE</scope>
    <source>
        <strain evidence="11">KACC 12607</strain>
    </source>
</reference>
<dbReference type="GO" id="GO:0046872">
    <property type="term" value="F:metal ion binding"/>
    <property type="evidence" value="ECO:0007669"/>
    <property type="project" value="UniProtKB-KW"/>
</dbReference>
<evidence type="ECO:0000256" key="9">
    <source>
        <dbReference type="ARBA" id="ARBA00022842"/>
    </source>
</evidence>
<evidence type="ECO:0000256" key="8">
    <source>
        <dbReference type="ARBA" id="ARBA00022840"/>
    </source>
</evidence>
<name>A0A923HHY1_9BURK</name>
<evidence type="ECO:0000256" key="5">
    <source>
        <dbReference type="ARBA" id="ARBA00022694"/>
    </source>
</evidence>
<dbReference type="AlphaFoldDB" id="A0A923HHY1"/>
<dbReference type="GO" id="GO:0005737">
    <property type="term" value="C:cytoplasm"/>
    <property type="evidence" value="ECO:0007669"/>
    <property type="project" value="UniProtKB-SubCell"/>
</dbReference>
<evidence type="ECO:0000313" key="11">
    <source>
        <dbReference type="EMBL" id="MBC3864069.1"/>
    </source>
</evidence>
<keyword evidence="12" id="KW-1185">Reference proteome</keyword>
<organism evidence="11 12">
    <name type="scientific">Undibacterium jejuense</name>
    <dbReference type="NCBI Taxonomy" id="1344949"/>
    <lineage>
        <taxon>Bacteria</taxon>
        <taxon>Pseudomonadati</taxon>
        <taxon>Pseudomonadota</taxon>
        <taxon>Betaproteobacteria</taxon>
        <taxon>Burkholderiales</taxon>
        <taxon>Oxalobacteraceae</taxon>
        <taxon>Undibacterium</taxon>
    </lineage>
</organism>
<keyword evidence="9" id="KW-0460">Magnesium</keyword>
<dbReference type="RefSeq" id="WP_186914012.1">
    <property type="nucleotide sequence ID" value="NZ_JACOFV010000021.1"/>
</dbReference>
<dbReference type="SUPFAM" id="SSF52540">
    <property type="entry name" value="P-loop containing nucleoside triphosphate hydrolases"/>
    <property type="match status" value="1"/>
</dbReference>
<accession>A0A923HHY1</accession>
<dbReference type="Proteomes" id="UP000634011">
    <property type="component" value="Unassembled WGS sequence"/>
</dbReference>
<dbReference type="GO" id="GO:0005524">
    <property type="term" value="F:ATP binding"/>
    <property type="evidence" value="ECO:0007669"/>
    <property type="project" value="UniProtKB-KW"/>
</dbReference>
<protein>
    <recommendedName>
        <fullName evidence="3">tRNA threonylcarbamoyladenosine biosynthesis protein TsaE</fullName>
    </recommendedName>
    <alternativeName>
        <fullName evidence="10">t(6)A37 threonylcarbamoyladenosine biosynthesis protein TsaE</fullName>
    </alternativeName>
</protein>
<dbReference type="GO" id="GO:0002949">
    <property type="term" value="P:tRNA threonylcarbamoyladenosine modification"/>
    <property type="evidence" value="ECO:0007669"/>
    <property type="project" value="InterPro"/>
</dbReference>
<evidence type="ECO:0000256" key="10">
    <source>
        <dbReference type="ARBA" id="ARBA00032441"/>
    </source>
</evidence>
<evidence type="ECO:0000256" key="7">
    <source>
        <dbReference type="ARBA" id="ARBA00022741"/>
    </source>
</evidence>
<gene>
    <name evidence="11" type="primary">tsaE</name>
    <name evidence="11" type="ORF">H8K32_18325</name>
</gene>
<comment type="subcellular location">
    <subcellularLocation>
        <location evidence="1">Cytoplasm</location>
    </subcellularLocation>
</comment>
<evidence type="ECO:0000313" key="12">
    <source>
        <dbReference type="Proteomes" id="UP000634011"/>
    </source>
</evidence>
<dbReference type="Gene3D" id="3.40.50.300">
    <property type="entry name" value="P-loop containing nucleotide triphosphate hydrolases"/>
    <property type="match status" value="1"/>
</dbReference>
<proteinExistence type="inferred from homology"/>
<comment type="similarity">
    <text evidence="2">Belongs to the TsaE family.</text>
</comment>
<dbReference type="InterPro" id="IPR003442">
    <property type="entry name" value="T6A_TsaE"/>
</dbReference>
<dbReference type="InterPro" id="IPR027417">
    <property type="entry name" value="P-loop_NTPase"/>
</dbReference>